<dbReference type="Pfam" id="PF25019">
    <property type="entry name" value="LRR_R13L1-DRL21"/>
    <property type="match status" value="1"/>
</dbReference>
<evidence type="ECO:0000256" key="3">
    <source>
        <dbReference type="SAM" id="MobiDB-lite"/>
    </source>
</evidence>
<dbReference type="AlphaFoldDB" id="M0V4I1"/>
<dbReference type="Gene3D" id="1.10.10.10">
    <property type="entry name" value="Winged helix-like DNA-binding domain superfamily/Winged helix DNA-binding domain"/>
    <property type="match status" value="1"/>
</dbReference>
<sequence length="1162" mass="130091">MSVIMVTVLGWFLSPIITLVLPKILLFLGFDASDKLQDLEIHIIPELKKTMQSVDQERMMQRGKRVKTDLDALDKMAAMLRHALEDAEDIFDDAQHKIVLRCSSCVQMASAWIMQWVRKIMSWSQHKIVLRCCDRLYGVFSACIAICKCCCVSIACVVRTKSARLLQWVRDSSLSLFLLCRSEESVGVNVSAEVVSDKPIQVIIDMSTNAEASGNKIVPVTTGVLTFDDPDPETASDAVPNNEAVSVTTGAAASHEPDPVTASTSVVASSDETVPVTAGAAASDEPEPVTSSFEASANQPEPVTTSVEASDDEPEPMTTSVEASDDEPDPVTTASNPLSGWWLSCLCSSLDFFKSCCTSLYSWLGHVFEFACFYRNWSYQVLGIKICQENAALFDILDIFLTAISRGKLKKRILKVKKIVSEVNRSQLLGVESNSAPSDIANKNRSRIRAASKREIFGQEVLRDDIMAMLRETPQGDAPCSSPCYFVIGIYGVAGSGKTTFAGYIRDYINEECKEDKLFDTIMCIHVSETFSVDDVFHEMLKDITKDRHSNISDREELEEKLKEALCGKRFFLILDDLWVKNKHDSQLEELISPLIVGAKGSKILVTARTKEAAGALCCDELIEMPGLDEDQYLKMFMHYALSGKSIVVKEFEQVGREIAKKLHRSPIAAVTVAGRLVANPNISFWKNVAKLDMLNDTMDALWWSYKQLNPDIRRCFEFCNIFPRRFKLEKDKLVHLWIAQGFVNISCATEEMEDVAEGYIEELVSCSFMQPERMIWSDDDCFTIHDLLHDLVNKIAGTDCFKIENERGHRREGWTEDVPRDVRHLFIEKYNAELITKKILGLENLRTLIINVVERDTPVDEKVIEGICMRLPKLKILAIGFDQSCQFSTPHDKFLVPESIIQLKHLRYLACRTNWSCKVILPSALAKLLHIQLLDFAVGDISDFIFADLINLRHIFCSFGSFHHIGRLSSLQRIPAAGFIVKNEEGYEIKQLRDLNKLRGELEISGLGNVKSKEEALEANLAAKERLTALTLSFSGHIKVEAEVEAEVLEGLCPPVGVKALSIDYYSGSRYPDWMVGRLNGGPEDLQALEFYDCGQVGGPGPELEAFPHLRILKLGTPYQAIWSTSLRSRYCRSTIARISSRFQHCPSLSRGLILLSAMMS</sequence>
<dbReference type="Gene3D" id="3.80.10.10">
    <property type="entry name" value="Ribonuclease Inhibitor"/>
    <property type="match status" value="1"/>
</dbReference>
<dbReference type="InterPro" id="IPR032675">
    <property type="entry name" value="LRR_dom_sf"/>
</dbReference>
<dbReference type="InterPro" id="IPR027417">
    <property type="entry name" value="P-loop_NTPase"/>
</dbReference>
<dbReference type="Gramene" id="HORVU.MOREX.r2.1HG0000230.1">
    <property type="protein sequence ID" value="HORVU.MOREX.r2.1HG0000230.1"/>
    <property type="gene ID" value="HORVU.MOREX.r2.1HG0000230"/>
</dbReference>
<feature type="region of interest" description="Disordered" evidence="3">
    <location>
        <begin position="247"/>
        <end position="333"/>
    </location>
</feature>
<keyword evidence="8" id="KW-1185">Reference proteome</keyword>
<evidence type="ECO:0000259" key="5">
    <source>
        <dbReference type="Pfam" id="PF23559"/>
    </source>
</evidence>
<dbReference type="InterPro" id="IPR058922">
    <property type="entry name" value="WHD_DRP"/>
</dbReference>
<reference evidence="8" key="1">
    <citation type="journal article" date="2012" name="Nature">
        <title>A physical, genetic and functional sequence assembly of the barley genome.</title>
        <authorList>
            <consortium name="The International Barley Genome Sequencing Consortium"/>
            <person name="Mayer K.F."/>
            <person name="Waugh R."/>
            <person name="Brown J.W."/>
            <person name="Schulman A."/>
            <person name="Langridge P."/>
            <person name="Platzer M."/>
            <person name="Fincher G.B."/>
            <person name="Muehlbauer G.J."/>
            <person name="Sato K."/>
            <person name="Close T.J."/>
            <person name="Wise R.P."/>
            <person name="Stein N."/>
        </authorList>
    </citation>
    <scope>NUCLEOTIDE SEQUENCE [LARGE SCALE GENOMIC DNA]</scope>
    <source>
        <strain evidence="8">cv. Morex</strain>
    </source>
</reference>
<keyword evidence="2" id="KW-0611">Plant defense</keyword>
<dbReference type="GO" id="GO:0009626">
    <property type="term" value="P:plant-type hypersensitive response"/>
    <property type="evidence" value="ECO:0007669"/>
    <property type="project" value="UniProtKB-ARBA"/>
</dbReference>
<dbReference type="InterPro" id="IPR056789">
    <property type="entry name" value="LRR_R13L1-DRL21"/>
</dbReference>
<dbReference type="GO" id="GO:0043531">
    <property type="term" value="F:ADP binding"/>
    <property type="evidence" value="ECO:0007669"/>
    <property type="project" value="InterPro"/>
</dbReference>
<dbReference type="eggNOG" id="KOG4658">
    <property type="taxonomic scope" value="Eukaryota"/>
</dbReference>
<dbReference type="Gramene" id="HORVU.MOREX.r3.1HG0000250.1">
    <property type="protein sequence ID" value="HORVU.MOREX.r3.1HG0000250.1"/>
    <property type="gene ID" value="HORVU.MOREX.r3.1HG0000250"/>
</dbReference>
<feature type="domain" description="R13L1/DRL21-like LRR repeat region" evidence="6">
    <location>
        <begin position="990"/>
        <end position="1116"/>
    </location>
</feature>
<feature type="compositionally biased region" description="Polar residues" evidence="3">
    <location>
        <begin position="289"/>
        <end position="308"/>
    </location>
</feature>
<dbReference type="InterPro" id="IPR002182">
    <property type="entry name" value="NB-ARC"/>
</dbReference>
<feature type="compositionally biased region" description="Low complexity" evidence="3">
    <location>
        <begin position="260"/>
        <end position="270"/>
    </location>
</feature>
<feature type="domain" description="Disease resistance protein winged helix" evidence="5">
    <location>
        <begin position="722"/>
        <end position="793"/>
    </location>
</feature>
<accession>M0V4I1</accession>
<proteinExistence type="predicted"/>
<evidence type="ECO:0000313" key="8">
    <source>
        <dbReference type="Proteomes" id="UP000011116"/>
    </source>
</evidence>
<dbReference type="Proteomes" id="UP000011116">
    <property type="component" value="Chromosome 1H"/>
</dbReference>
<evidence type="ECO:0000256" key="2">
    <source>
        <dbReference type="ARBA" id="ARBA00022821"/>
    </source>
</evidence>
<dbReference type="GO" id="GO:0042742">
    <property type="term" value="P:defense response to bacterium"/>
    <property type="evidence" value="ECO:0007669"/>
    <property type="project" value="UniProtKB-ARBA"/>
</dbReference>
<evidence type="ECO:0000313" key="7">
    <source>
        <dbReference type="EnsemblPlants" id="HORVU.MOREX.r3.1HG0000250.1"/>
    </source>
</evidence>
<reference evidence="7" key="3">
    <citation type="submission" date="2022-01" db="UniProtKB">
        <authorList>
            <consortium name="EnsemblPlants"/>
        </authorList>
    </citation>
    <scope>IDENTIFICATION</scope>
    <source>
        <strain evidence="7">subsp. vulgare</strain>
    </source>
</reference>
<name>M0V4I1_HORVV</name>
<dbReference type="SUPFAM" id="SSF52540">
    <property type="entry name" value="P-loop containing nucleoside triphosphate hydrolases"/>
    <property type="match status" value="1"/>
</dbReference>
<reference evidence="7" key="2">
    <citation type="submission" date="2020-10" db="EMBL/GenBank/DDBJ databases">
        <authorList>
            <person name="Scholz U."/>
            <person name="Mascher M."/>
            <person name="Fiebig A."/>
        </authorList>
    </citation>
    <scope>NUCLEOTIDE SEQUENCE [LARGE SCALE GENOMIC DNA]</scope>
    <source>
        <strain evidence="7">cv. Morex</strain>
    </source>
</reference>
<feature type="domain" description="NB-ARC" evidence="4">
    <location>
        <begin position="487"/>
        <end position="643"/>
    </location>
</feature>
<dbReference type="Pfam" id="PF00931">
    <property type="entry name" value="NB-ARC"/>
    <property type="match status" value="1"/>
</dbReference>
<organism evidence="7 8">
    <name type="scientific">Hordeum vulgare subsp. vulgare</name>
    <name type="common">Domesticated barley</name>
    <dbReference type="NCBI Taxonomy" id="112509"/>
    <lineage>
        <taxon>Eukaryota</taxon>
        <taxon>Viridiplantae</taxon>
        <taxon>Streptophyta</taxon>
        <taxon>Embryophyta</taxon>
        <taxon>Tracheophyta</taxon>
        <taxon>Spermatophyta</taxon>
        <taxon>Magnoliopsida</taxon>
        <taxon>Liliopsida</taxon>
        <taxon>Poales</taxon>
        <taxon>Poaceae</taxon>
        <taxon>BOP clade</taxon>
        <taxon>Pooideae</taxon>
        <taxon>Triticodae</taxon>
        <taxon>Triticeae</taxon>
        <taxon>Hordeinae</taxon>
        <taxon>Hordeum</taxon>
    </lineage>
</organism>
<dbReference type="PRINTS" id="PR00364">
    <property type="entry name" value="DISEASERSIST"/>
</dbReference>
<dbReference type="InterPro" id="IPR044974">
    <property type="entry name" value="Disease_R_plants"/>
</dbReference>
<keyword evidence="1" id="KW-0677">Repeat</keyword>
<dbReference type="PaxDb" id="4513-MLOC_18184.3"/>
<dbReference type="ExpressionAtlas" id="M0V4I1">
    <property type="expression patterns" value="baseline"/>
</dbReference>
<evidence type="ECO:0000259" key="4">
    <source>
        <dbReference type="Pfam" id="PF00931"/>
    </source>
</evidence>
<dbReference type="Gene3D" id="3.40.50.300">
    <property type="entry name" value="P-loop containing nucleotide triphosphate hydrolases"/>
    <property type="match status" value="1"/>
</dbReference>
<evidence type="ECO:0000256" key="1">
    <source>
        <dbReference type="ARBA" id="ARBA00022737"/>
    </source>
</evidence>
<dbReference type="Pfam" id="PF23559">
    <property type="entry name" value="WHD_DRP"/>
    <property type="match status" value="1"/>
</dbReference>
<evidence type="ECO:0000259" key="6">
    <source>
        <dbReference type="Pfam" id="PF25019"/>
    </source>
</evidence>
<dbReference type="SUPFAM" id="SSF52047">
    <property type="entry name" value="RNI-like"/>
    <property type="match status" value="1"/>
</dbReference>
<dbReference type="InterPro" id="IPR036388">
    <property type="entry name" value="WH-like_DNA-bd_sf"/>
</dbReference>
<dbReference type="GO" id="GO:0002758">
    <property type="term" value="P:innate immune response-activating signaling pathway"/>
    <property type="evidence" value="ECO:0007669"/>
    <property type="project" value="UniProtKB-ARBA"/>
</dbReference>
<protein>
    <submittedName>
        <fullName evidence="7">Uncharacterized protein</fullName>
    </submittedName>
</protein>
<dbReference type="PANTHER" id="PTHR23155:SF1058">
    <property type="entry name" value="OS11G0668100 PROTEIN"/>
    <property type="match status" value="1"/>
</dbReference>
<dbReference type="FunFam" id="1.10.10.10:FF:000322">
    <property type="entry name" value="Probable disease resistance protein At1g63360"/>
    <property type="match status" value="1"/>
</dbReference>
<dbReference type="EnsemblPlants" id="HORVU.MOREX.r3.1HG0000250.1">
    <property type="protein sequence ID" value="HORVU.MOREX.r3.1HG0000250.1"/>
    <property type="gene ID" value="HORVU.MOREX.r3.1HG0000250"/>
</dbReference>
<dbReference type="PANTHER" id="PTHR23155">
    <property type="entry name" value="DISEASE RESISTANCE PROTEIN RP"/>
    <property type="match status" value="1"/>
</dbReference>